<proteinExistence type="predicted"/>
<accession>A0A6N6VIS0</accession>
<name>A0A6N6VIS0_9HYPH</name>
<gene>
    <name evidence="1" type="ORF">F2P47_17395</name>
</gene>
<dbReference type="Proteomes" id="UP000468901">
    <property type="component" value="Unassembled WGS sequence"/>
</dbReference>
<dbReference type="EMBL" id="WESC01000028">
    <property type="protein sequence ID" value="KAB7738403.1"/>
    <property type="molecule type" value="Genomic_DNA"/>
</dbReference>
<dbReference type="AlphaFoldDB" id="A0A6N6VIS0"/>
<protein>
    <submittedName>
        <fullName evidence="1">Uncharacterized protein</fullName>
    </submittedName>
</protein>
<keyword evidence="2" id="KW-1185">Reference proteome</keyword>
<sequence length="70" mass="7860">MRGKSDREELVKSVLTGGTNEPAEVAVGVLIIVYRFRNNLHHGLKWAYGIQGQREKFEQSNAVLTGVMEM</sequence>
<reference evidence="1 2" key="1">
    <citation type="submission" date="2019-09" db="EMBL/GenBank/DDBJ databases">
        <title>Parvibaculum sedimenti sp. nov., isolated from sediment.</title>
        <authorList>
            <person name="Wang Y."/>
        </authorList>
    </citation>
    <scope>NUCLEOTIDE SEQUENCE [LARGE SCALE GENOMIC DNA]</scope>
    <source>
        <strain evidence="1 2">HXT-9</strain>
    </source>
</reference>
<comment type="caution">
    <text evidence="1">The sequence shown here is derived from an EMBL/GenBank/DDBJ whole genome shotgun (WGS) entry which is preliminary data.</text>
</comment>
<evidence type="ECO:0000313" key="2">
    <source>
        <dbReference type="Proteomes" id="UP000468901"/>
    </source>
</evidence>
<dbReference type="RefSeq" id="WP_152217662.1">
    <property type="nucleotide sequence ID" value="NZ_WESC01000028.1"/>
</dbReference>
<evidence type="ECO:0000313" key="1">
    <source>
        <dbReference type="EMBL" id="KAB7738403.1"/>
    </source>
</evidence>
<organism evidence="1 2">
    <name type="scientific">Parvibaculum sedimenti</name>
    <dbReference type="NCBI Taxonomy" id="2608632"/>
    <lineage>
        <taxon>Bacteria</taxon>
        <taxon>Pseudomonadati</taxon>
        <taxon>Pseudomonadota</taxon>
        <taxon>Alphaproteobacteria</taxon>
        <taxon>Hyphomicrobiales</taxon>
        <taxon>Parvibaculaceae</taxon>
        <taxon>Parvibaculum</taxon>
    </lineage>
</organism>